<feature type="transmembrane region" description="Helical" evidence="1">
    <location>
        <begin position="42"/>
        <end position="61"/>
    </location>
</feature>
<keyword evidence="1" id="KW-0472">Membrane</keyword>
<organism evidence="2 3">
    <name type="scientific">Halorubrum pallidum</name>
    <dbReference type="NCBI Taxonomy" id="1526114"/>
    <lineage>
        <taxon>Archaea</taxon>
        <taxon>Methanobacteriati</taxon>
        <taxon>Methanobacteriota</taxon>
        <taxon>Stenosarchaea group</taxon>
        <taxon>Halobacteria</taxon>
        <taxon>Halobacteriales</taxon>
        <taxon>Haloferacaceae</taxon>
        <taxon>Halorubrum</taxon>
    </lineage>
</organism>
<dbReference type="AlphaFoldDB" id="A0ABD5T1S2"/>
<dbReference type="Proteomes" id="UP001596274">
    <property type="component" value="Unassembled WGS sequence"/>
</dbReference>
<keyword evidence="1" id="KW-0812">Transmembrane</keyword>
<name>A0ABD5T1S2_9EURY</name>
<evidence type="ECO:0000256" key="1">
    <source>
        <dbReference type="SAM" id="Phobius"/>
    </source>
</evidence>
<evidence type="ECO:0000313" key="2">
    <source>
        <dbReference type="EMBL" id="MFC6771173.1"/>
    </source>
</evidence>
<gene>
    <name evidence="2" type="ORF">ACFQDD_06525</name>
</gene>
<accession>A0ABD5T1S2</accession>
<feature type="transmembrane region" description="Helical" evidence="1">
    <location>
        <begin position="12"/>
        <end position="30"/>
    </location>
</feature>
<keyword evidence="1" id="KW-1133">Transmembrane helix</keyword>
<protein>
    <recommendedName>
        <fullName evidence="4">Tripartite tricarboxylate transporter TctB family protein</fullName>
    </recommendedName>
</protein>
<dbReference type="EMBL" id="JBHSWT010000292">
    <property type="protein sequence ID" value="MFC6771173.1"/>
    <property type="molecule type" value="Genomic_DNA"/>
</dbReference>
<evidence type="ECO:0000313" key="3">
    <source>
        <dbReference type="Proteomes" id="UP001596274"/>
    </source>
</evidence>
<sequence length="202" mass="22263">MVNYSKQLENITPEHVLLVTLIGLSVVFYVDPILKDYPDNATIFPQLMAQIVGIGSFLLLIQNYLPGPIQRFVGESVSMTESIEESSAEDIEGTVANADLEDADSDETAAQGKPDPLHVKWGVDINNTVIMIVFSSVYFALGWAVGFLYVTPLFVLAYTLWFRVNLYKSLILAALATLIVYGFIVFLLMPFDQGALIFTGGL</sequence>
<keyword evidence="3" id="KW-1185">Reference proteome</keyword>
<comment type="caution">
    <text evidence="2">The sequence shown here is derived from an EMBL/GenBank/DDBJ whole genome shotgun (WGS) entry which is preliminary data.</text>
</comment>
<reference evidence="2 3" key="1">
    <citation type="journal article" date="2019" name="Int. J. Syst. Evol. Microbiol.">
        <title>The Global Catalogue of Microorganisms (GCM) 10K type strain sequencing project: providing services to taxonomists for standard genome sequencing and annotation.</title>
        <authorList>
            <consortium name="The Broad Institute Genomics Platform"/>
            <consortium name="The Broad Institute Genome Sequencing Center for Infectious Disease"/>
            <person name="Wu L."/>
            <person name="Ma J."/>
        </authorList>
    </citation>
    <scope>NUCLEOTIDE SEQUENCE [LARGE SCALE GENOMIC DNA]</scope>
    <source>
        <strain evidence="2 3">PJ61</strain>
    </source>
</reference>
<feature type="transmembrane region" description="Helical" evidence="1">
    <location>
        <begin position="170"/>
        <end position="189"/>
    </location>
</feature>
<evidence type="ECO:0008006" key="4">
    <source>
        <dbReference type="Google" id="ProtNLM"/>
    </source>
</evidence>
<proteinExistence type="predicted"/>